<feature type="transmembrane region" description="Helical" evidence="5">
    <location>
        <begin position="81"/>
        <end position="104"/>
    </location>
</feature>
<dbReference type="Gene3D" id="2.70.170.10">
    <property type="entry name" value="Neurotransmitter-gated ion-channel ligand-binding domain"/>
    <property type="match status" value="1"/>
</dbReference>
<dbReference type="InterPro" id="IPR036734">
    <property type="entry name" value="Neur_chan_lig-bd_sf"/>
</dbReference>
<dbReference type="InterPro" id="IPR036719">
    <property type="entry name" value="Neuro-gated_channel_TM_sf"/>
</dbReference>
<evidence type="ECO:0000313" key="8">
    <source>
        <dbReference type="Proteomes" id="UP000887540"/>
    </source>
</evidence>
<evidence type="ECO:0000256" key="1">
    <source>
        <dbReference type="ARBA" id="ARBA00004141"/>
    </source>
</evidence>
<keyword evidence="8" id="KW-1185">Reference proteome</keyword>
<dbReference type="Pfam" id="PF02932">
    <property type="entry name" value="Neur_chan_memb"/>
    <property type="match status" value="1"/>
</dbReference>
<evidence type="ECO:0000256" key="2">
    <source>
        <dbReference type="ARBA" id="ARBA00022692"/>
    </source>
</evidence>
<evidence type="ECO:0000256" key="3">
    <source>
        <dbReference type="ARBA" id="ARBA00022989"/>
    </source>
</evidence>
<name>A0A914CHD0_9BILA</name>
<feature type="transmembrane region" description="Helical" evidence="5">
    <location>
        <begin position="116"/>
        <end position="134"/>
    </location>
</feature>
<dbReference type="CDD" id="cd19051">
    <property type="entry name" value="LGIC_TM_cation"/>
    <property type="match status" value="1"/>
</dbReference>
<evidence type="ECO:0000313" key="9">
    <source>
        <dbReference type="WBParaSite" id="ACRNAN_scaffold107.g27598.t1"/>
    </source>
</evidence>
<dbReference type="SUPFAM" id="SSF90112">
    <property type="entry name" value="Neurotransmitter-gated ion-channel transmembrane pore"/>
    <property type="match status" value="1"/>
</dbReference>
<dbReference type="Pfam" id="PF02931">
    <property type="entry name" value="Neur_chan_LBD"/>
    <property type="match status" value="1"/>
</dbReference>
<evidence type="ECO:0000256" key="4">
    <source>
        <dbReference type="ARBA" id="ARBA00023136"/>
    </source>
</evidence>
<evidence type="ECO:0000256" key="5">
    <source>
        <dbReference type="SAM" id="Phobius"/>
    </source>
</evidence>
<dbReference type="GO" id="GO:0004888">
    <property type="term" value="F:transmembrane signaling receptor activity"/>
    <property type="evidence" value="ECO:0007669"/>
    <property type="project" value="InterPro"/>
</dbReference>
<keyword evidence="2 5" id="KW-0812">Transmembrane</keyword>
<sequence length="218" mass="25325">MNHEETERYMNNCTIILGSWTSDSASLDYYADENVNLQSYISNEEWSVVSFKIYRHEYLYPCCPKPWVILEASLVIQRKPLFYVFNLIIPTSIITIVAIVGFFTPASTGDERTEKFNLGITTLLAMSILLLMVADQMPTTSEFVPLIAWYFLAIMIIIAIGTFLTNAMIHIQLQYRYGHFPSPKIRYLFFSRIARLLFDSIPHELYLLWRELKVPIKG</sequence>
<evidence type="ECO:0000259" key="6">
    <source>
        <dbReference type="Pfam" id="PF02931"/>
    </source>
</evidence>
<keyword evidence="3 5" id="KW-1133">Transmembrane helix</keyword>
<dbReference type="InterPro" id="IPR006201">
    <property type="entry name" value="Neur_channel"/>
</dbReference>
<reference evidence="9" key="1">
    <citation type="submission" date="2022-11" db="UniProtKB">
        <authorList>
            <consortium name="WormBaseParasite"/>
        </authorList>
    </citation>
    <scope>IDENTIFICATION</scope>
</reference>
<dbReference type="AlphaFoldDB" id="A0A914CHD0"/>
<dbReference type="Proteomes" id="UP000887540">
    <property type="component" value="Unplaced"/>
</dbReference>
<proteinExistence type="predicted"/>
<accession>A0A914CHD0</accession>
<dbReference type="Gene3D" id="1.20.58.390">
    <property type="entry name" value="Neurotransmitter-gated ion-channel transmembrane domain"/>
    <property type="match status" value="1"/>
</dbReference>
<dbReference type="GO" id="GO:0005230">
    <property type="term" value="F:extracellular ligand-gated monoatomic ion channel activity"/>
    <property type="evidence" value="ECO:0007669"/>
    <property type="project" value="InterPro"/>
</dbReference>
<protein>
    <submittedName>
        <fullName evidence="9">Uncharacterized protein</fullName>
    </submittedName>
</protein>
<dbReference type="InterPro" id="IPR006029">
    <property type="entry name" value="Neurotrans-gated_channel_TM"/>
</dbReference>
<feature type="domain" description="Neurotransmitter-gated ion-channel transmembrane" evidence="7">
    <location>
        <begin position="87"/>
        <end position="199"/>
    </location>
</feature>
<dbReference type="GO" id="GO:0016020">
    <property type="term" value="C:membrane"/>
    <property type="evidence" value="ECO:0007669"/>
    <property type="project" value="UniProtKB-SubCell"/>
</dbReference>
<evidence type="ECO:0000259" key="7">
    <source>
        <dbReference type="Pfam" id="PF02932"/>
    </source>
</evidence>
<dbReference type="InterPro" id="IPR038050">
    <property type="entry name" value="Neuro_actylchol_rec"/>
</dbReference>
<dbReference type="PANTHER" id="PTHR18945">
    <property type="entry name" value="NEUROTRANSMITTER GATED ION CHANNEL"/>
    <property type="match status" value="1"/>
</dbReference>
<feature type="transmembrane region" description="Helical" evidence="5">
    <location>
        <begin position="146"/>
        <end position="169"/>
    </location>
</feature>
<feature type="domain" description="Neurotransmitter-gated ion-channel ligand-binding" evidence="6">
    <location>
        <begin position="11"/>
        <end position="80"/>
    </location>
</feature>
<comment type="subcellular location">
    <subcellularLocation>
        <location evidence="1">Membrane</location>
        <topology evidence="1">Multi-pass membrane protein</topology>
    </subcellularLocation>
</comment>
<organism evidence="8 9">
    <name type="scientific">Acrobeloides nanus</name>
    <dbReference type="NCBI Taxonomy" id="290746"/>
    <lineage>
        <taxon>Eukaryota</taxon>
        <taxon>Metazoa</taxon>
        <taxon>Ecdysozoa</taxon>
        <taxon>Nematoda</taxon>
        <taxon>Chromadorea</taxon>
        <taxon>Rhabditida</taxon>
        <taxon>Tylenchina</taxon>
        <taxon>Cephalobomorpha</taxon>
        <taxon>Cephaloboidea</taxon>
        <taxon>Cephalobidae</taxon>
        <taxon>Acrobeloides</taxon>
    </lineage>
</organism>
<dbReference type="SUPFAM" id="SSF63712">
    <property type="entry name" value="Nicotinic receptor ligand binding domain-like"/>
    <property type="match status" value="1"/>
</dbReference>
<keyword evidence="4 5" id="KW-0472">Membrane</keyword>
<dbReference type="WBParaSite" id="ACRNAN_scaffold107.g27598.t1">
    <property type="protein sequence ID" value="ACRNAN_scaffold107.g27598.t1"/>
    <property type="gene ID" value="ACRNAN_scaffold107.g27598"/>
</dbReference>
<dbReference type="InterPro" id="IPR006202">
    <property type="entry name" value="Neur_chan_lig-bd"/>
</dbReference>